<keyword evidence="2" id="KW-1185">Reference proteome</keyword>
<protein>
    <submittedName>
        <fullName evidence="1">Uncharacterized protein</fullName>
    </submittedName>
</protein>
<accession>A0ABQ9VYE0</accession>
<gene>
    <name evidence="1" type="ORF">P7K49_008676</name>
</gene>
<evidence type="ECO:0000313" key="2">
    <source>
        <dbReference type="Proteomes" id="UP001266305"/>
    </source>
</evidence>
<proteinExistence type="predicted"/>
<dbReference type="EMBL" id="JASSZA010000004">
    <property type="protein sequence ID" value="KAK2114410.1"/>
    <property type="molecule type" value="Genomic_DNA"/>
</dbReference>
<reference evidence="1 2" key="1">
    <citation type="submission" date="2023-05" db="EMBL/GenBank/DDBJ databases">
        <title>B98-5 Cell Line De Novo Hybrid Assembly: An Optical Mapping Approach.</title>
        <authorList>
            <person name="Kananen K."/>
            <person name="Auerbach J.A."/>
            <person name="Kautto E."/>
            <person name="Blachly J.S."/>
        </authorList>
    </citation>
    <scope>NUCLEOTIDE SEQUENCE [LARGE SCALE GENOMIC DNA]</scope>
    <source>
        <strain evidence="1">B95-8</strain>
        <tissue evidence="1">Cell line</tissue>
    </source>
</reference>
<evidence type="ECO:0000313" key="1">
    <source>
        <dbReference type="EMBL" id="KAK2114410.1"/>
    </source>
</evidence>
<dbReference type="Proteomes" id="UP001266305">
    <property type="component" value="Unassembled WGS sequence"/>
</dbReference>
<organism evidence="1 2">
    <name type="scientific">Saguinus oedipus</name>
    <name type="common">Cotton-top tamarin</name>
    <name type="synonym">Oedipomidas oedipus</name>
    <dbReference type="NCBI Taxonomy" id="9490"/>
    <lineage>
        <taxon>Eukaryota</taxon>
        <taxon>Metazoa</taxon>
        <taxon>Chordata</taxon>
        <taxon>Craniata</taxon>
        <taxon>Vertebrata</taxon>
        <taxon>Euteleostomi</taxon>
        <taxon>Mammalia</taxon>
        <taxon>Eutheria</taxon>
        <taxon>Euarchontoglires</taxon>
        <taxon>Primates</taxon>
        <taxon>Haplorrhini</taxon>
        <taxon>Platyrrhini</taxon>
        <taxon>Cebidae</taxon>
        <taxon>Callitrichinae</taxon>
        <taxon>Saguinus</taxon>
    </lineage>
</organism>
<sequence>MFENPVKSEQHLSGLHLFVHRALAKMMLVATRYTPPITTRRWEGLIAISLLGSAQKPGTPAVRQRK</sequence>
<comment type="caution">
    <text evidence="1">The sequence shown here is derived from an EMBL/GenBank/DDBJ whole genome shotgun (WGS) entry which is preliminary data.</text>
</comment>
<name>A0ABQ9VYE0_SAGOE</name>